<dbReference type="SUPFAM" id="SSF103032">
    <property type="entry name" value="Hypothetical protein YwqG"/>
    <property type="match status" value="1"/>
</dbReference>
<accession>A0ABT5BFS2</accession>
<dbReference type="RefSeq" id="WP_272003740.1">
    <property type="nucleotide sequence ID" value="NZ_JAQNDN010000019.1"/>
</dbReference>
<dbReference type="Proteomes" id="UP001217838">
    <property type="component" value="Unassembled WGS sequence"/>
</dbReference>
<protein>
    <submittedName>
        <fullName evidence="1">YwqG family protein</fullName>
    </submittedName>
</protein>
<sequence length="437" mass="48590">MPHPLSGFVASLLPIRDAEGREVAFAGDSPDESSDDALVVSLRVCSHHEDGYIEDIMEQQFTLVGPRHANHPGLPEFLRASFAALPQIVREDGLMLPCWLFFPELLADESPDLSRLTDAAWRRDARVAAELGGRRETCAKIVGPERADCLAALFRPRWLLLSERVDEFDDLDDHADLADLDFEVSPSRLGGHPDLPPDFVWPRLGGDALTFLAQIDLAELPRLAGPDADLLPDRGMLSLFYNHDGDGEHGHGAVFWFPDRGALVPTRPPDEPIPGRPPGARVTVFPLYGLTAEARDPTLPGWEQPHYALLFDSFAASGTYPDSDADEFESLRNFLRFEATTWPRGQPHHQLLGHPDVVQSDCLAAAAEAERAELGLPDPPHLSRVYAEQAAQWRLLLQIDSERDIALGDSGQIQVVIREPDLRARRFERARIVFQCW</sequence>
<gene>
    <name evidence="1" type="ORF">POL58_31310</name>
</gene>
<dbReference type="PANTHER" id="PTHR36436:SF6">
    <property type="entry name" value="SLL5081 PROTEIN"/>
    <property type="match status" value="1"/>
</dbReference>
<comment type="caution">
    <text evidence="1">The sequence shown here is derived from an EMBL/GenBank/DDBJ whole genome shotgun (WGS) entry which is preliminary data.</text>
</comment>
<organism evidence="1 2">
    <name type="scientific">Nannocystis radixulma</name>
    <dbReference type="NCBI Taxonomy" id="2995305"/>
    <lineage>
        <taxon>Bacteria</taxon>
        <taxon>Pseudomonadati</taxon>
        <taxon>Myxococcota</taxon>
        <taxon>Polyangia</taxon>
        <taxon>Nannocystales</taxon>
        <taxon>Nannocystaceae</taxon>
        <taxon>Nannocystis</taxon>
    </lineage>
</organism>
<proteinExistence type="predicted"/>
<reference evidence="1 2" key="1">
    <citation type="submission" date="2022-11" db="EMBL/GenBank/DDBJ databases">
        <title>Minimal conservation of predation-associated metabolite biosynthetic gene clusters underscores biosynthetic potential of Myxococcota including descriptions for ten novel species: Archangium lansinium sp. nov., Myxococcus landrumus sp. nov., Nannocystis bai.</title>
        <authorList>
            <person name="Ahearne A."/>
            <person name="Stevens C."/>
            <person name="Dowd S."/>
        </authorList>
    </citation>
    <scope>NUCLEOTIDE SEQUENCE [LARGE SCALE GENOMIC DNA]</scope>
    <source>
        <strain evidence="1 2">NCELM</strain>
    </source>
</reference>
<dbReference type="InterPro" id="IPR035948">
    <property type="entry name" value="YwqG-like_sf"/>
</dbReference>
<evidence type="ECO:0000313" key="2">
    <source>
        <dbReference type="Proteomes" id="UP001217838"/>
    </source>
</evidence>
<keyword evidence="2" id="KW-1185">Reference proteome</keyword>
<dbReference type="EMBL" id="JAQNDN010000019">
    <property type="protein sequence ID" value="MDC0672278.1"/>
    <property type="molecule type" value="Genomic_DNA"/>
</dbReference>
<name>A0ABT5BFS2_9BACT</name>
<dbReference type="Gene3D" id="2.30.320.10">
    <property type="entry name" value="YwqG-like"/>
    <property type="match status" value="1"/>
</dbReference>
<dbReference type="Pfam" id="PF09234">
    <property type="entry name" value="DUF1963"/>
    <property type="match status" value="1"/>
</dbReference>
<dbReference type="PANTHER" id="PTHR36436">
    <property type="entry name" value="SLL5081 PROTEIN"/>
    <property type="match status" value="1"/>
</dbReference>
<evidence type="ECO:0000313" key="1">
    <source>
        <dbReference type="EMBL" id="MDC0672278.1"/>
    </source>
</evidence>
<dbReference type="InterPro" id="IPR015315">
    <property type="entry name" value="DUF1963"/>
</dbReference>